<dbReference type="Ensembl" id="ENSCPGT00000016274.1">
    <property type="protein sequence ID" value="ENSCPGP00000014849.1"/>
    <property type="gene ID" value="ENSCPGG00000010486.1"/>
</dbReference>
<dbReference type="AlphaFoldDB" id="A0A8C3PN49"/>
<accession>A0A8C3PN49</accession>
<reference evidence="2" key="2">
    <citation type="submission" date="2025-09" db="UniProtKB">
        <authorList>
            <consortium name="Ensembl"/>
        </authorList>
    </citation>
    <scope>IDENTIFICATION</scope>
</reference>
<proteinExistence type="predicted"/>
<evidence type="ECO:0000313" key="2">
    <source>
        <dbReference type="Ensembl" id="ENSCPGP00000014849.1"/>
    </source>
</evidence>
<keyword evidence="1" id="KW-1133">Transmembrane helix</keyword>
<dbReference type="InterPro" id="IPR036396">
    <property type="entry name" value="Cyt_P450_sf"/>
</dbReference>
<dbReference type="GO" id="GO:0005506">
    <property type="term" value="F:iron ion binding"/>
    <property type="evidence" value="ECO:0007669"/>
    <property type="project" value="InterPro"/>
</dbReference>
<dbReference type="GO" id="GO:0020037">
    <property type="term" value="F:heme binding"/>
    <property type="evidence" value="ECO:0007669"/>
    <property type="project" value="InterPro"/>
</dbReference>
<dbReference type="GO" id="GO:0004497">
    <property type="term" value="F:monooxygenase activity"/>
    <property type="evidence" value="ECO:0007669"/>
    <property type="project" value="InterPro"/>
</dbReference>
<organism evidence="2 3">
    <name type="scientific">Calidris pygmaea</name>
    <name type="common">Spoon-billed sandpiper</name>
    <dbReference type="NCBI Taxonomy" id="425635"/>
    <lineage>
        <taxon>Eukaryota</taxon>
        <taxon>Metazoa</taxon>
        <taxon>Chordata</taxon>
        <taxon>Craniata</taxon>
        <taxon>Vertebrata</taxon>
        <taxon>Euteleostomi</taxon>
        <taxon>Archelosauria</taxon>
        <taxon>Archosauria</taxon>
        <taxon>Dinosauria</taxon>
        <taxon>Saurischia</taxon>
        <taxon>Theropoda</taxon>
        <taxon>Coelurosauria</taxon>
        <taxon>Aves</taxon>
        <taxon>Neognathae</taxon>
        <taxon>Neoaves</taxon>
        <taxon>Charadriiformes</taxon>
        <taxon>Scolopacidae</taxon>
        <taxon>Calidris</taxon>
    </lineage>
</organism>
<keyword evidence="1" id="KW-0812">Transmembrane</keyword>
<feature type="transmembrane region" description="Helical" evidence="1">
    <location>
        <begin position="6"/>
        <end position="23"/>
    </location>
</feature>
<dbReference type="GO" id="GO:0016705">
    <property type="term" value="F:oxidoreductase activity, acting on paired donors, with incorporation or reduction of molecular oxygen"/>
    <property type="evidence" value="ECO:0007669"/>
    <property type="project" value="InterPro"/>
</dbReference>
<evidence type="ECO:0000256" key="1">
    <source>
        <dbReference type="SAM" id="Phobius"/>
    </source>
</evidence>
<protein>
    <recommendedName>
        <fullName evidence="4">Cytochrome P450</fullName>
    </recommendedName>
</protein>
<reference evidence="2" key="1">
    <citation type="submission" date="2025-08" db="UniProtKB">
        <authorList>
            <consortium name="Ensembl"/>
        </authorList>
    </citation>
    <scope>IDENTIFICATION</scope>
</reference>
<evidence type="ECO:0008006" key="4">
    <source>
        <dbReference type="Google" id="ProtNLM"/>
    </source>
</evidence>
<dbReference type="SUPFAM" id="SSF48264">
    <property type="entry name" value="Cytochrome P450"/>
    <property type="match status" value="1"/>
</dbReference>
<name>A0A8C3PN49_9CHAR</name>
<dbReference type="Proteomes" id="UP000694419">
    <property type="component" value="Unplaced"/>
</dbReference>
<evidence type="ECO:0000313" key="3">
    <source>
        <dbReference type="Proteomes" id="UP000694419"/>
    </source>
</evidence>
<sequence length="128" mass="14719">MDAGSAVVLVTLLLLSIVWFLGWSTGRKRSKLPPGPAPWPILGNLWQKDVLPLYRTYDKVREELEVPDSLPAPSGQQERKWEHPMAKLNRNCGCHFFPTFLSSFSLPLVLLCQDFLNPCYWEHNQCCY</sequence>
<keyword evidence="1" id="KW-0472">Membrane</keyword>
<keyword evidence="3" id="KW-1185">Reference proteome</keyword>